<dbReference type="PROSITE" id="PS51257">
    <property type="entry name" value="PROKAR_LIPOPROTEIN"/>
    <property type="match status" value="1"/>
</dbReference>
<feature type="transmembrane region" description="Helical" evidence="5">
    <location>
        <begin position="72"/>
        <end position="91"/>
    </location>
</feature>
<dbReference type="RefSeq" id="XP_024662573.1">
    <property type="nucleotide sequence ID" value="XM_024806805.1"/>
</dbReference>
<comment type="subcellular location">
    <subcellularLocation>
        <location evidence="1">Membrane</location>
        <topology evidence="1">Multi-pass membrane protein</topology>
    </subcellularLocation>
</comment>
<dbReference type="GeneID" id="36513996"/>
<feature type="transmembrane region" description="Helical" evidence="5">
    <location>
        <begin position="195"/>
        <end position="214"/>
    </location>
</feature>
<feature type="transmembrane region" description="Helical" evidence="5">
    <location>
        <begin position="134"/>
        <end position="154"/>
    </location>
</feature>
<keyword evidence="3 5" id="KW-1133">Transmembrane helix</keyword>
<evidence type="ECO:0000256" key="4">
    <source>
        <dbReference type="ARBA" id="ARBA00023136"/>
    </source>
</evidence>
<keyword evidence="7" id="KW-1185">Reference proteome</keyword>
<name>A0A2T0FCD3_9ASCO</name>
<feature type="transmembrane region" description="Helical" evidence="5">
    <location>
        <begin position="226"/>
        <end position="248"/>
    </location>
</feature>
<dbReference type="GO" id="GO:0005385">
    <property type="term" value="F:zinc ion transmembrane transporter activity"/>
    <property type="evidence" value="ECO:0007669"/>
    <property type="project" value="TreeGrafter"/>
</dbReference>
<sequence length="288" mass="30820">MFVKLIYLAVIFITSLAACIYPVVSSFSSRSLYVLRHFGTGVIISTAILHLLEPANDALTEEILPEGWQNYPWAFALCLVGLFLTVLGDIFSQRHLYKKGISHSHGQALTIETPSKLDSEIVPDISIATQISGLLVLEIGIVLHSLFIGLSLGATEKGGALALAIVFHQTFEGLGLGARLSSIEWPQSKAWVPKLLAILYAVTTPVGILIGIALSEQYDEDSPTALIVTGICDSLSSGILLYTGLVELLGNELVNAHDLPTAPLKDVLVAYGSITAGCYAMACLAIWI</sequence>
<evidence type="ECO:0000256" key="3">
    <source>
        <dbReference type="ARBA" id="ARBA00022989"/>
    </source>
</evidence>
<evidence type="ECO:0000313" key="7">
    <source>
        <dbReference type="Proteomes" id="UP000238350"/>
    </source>
</evidence>
<proteinExistence type="predicted"/>
<keyword evidence="4 5" id="KW-0472">Membrane</keyword>
<dbReference type="PANTHER" id="PTHR11040">
    <property type="entry name" value="ZINC/IRON TRANSPORTER"/>
    <property type="match status" value="1"/>
</dbReference>
<dbReference type="InterPro" id="IPR003689">
    <property type="entry name" value="ZIP"/>
</dbReference>
<dbReference type="Proteomes" id="UP000238350">
    <property type="component" value="Unassembled WGS sequence"/>
</dbReference>
<feature type="transmembrane region" description="Helical" evidence="5">
    <location>
        <begin position="268"/>
        <end position="287"/>
    </location>
</feature>
<gene>
    <name evidence="6" type="ORF">B9G98_00247</name>
</gene>
<dbReference type="GO" id="GO:0005886">
    <property type="term" value="C:plasma membrane"/>
    <property type="evidence" value="ECO:0007669"/>
    <property type="project" value="TreeGrafter"/>
</dbReference>
<dbReference type="EMBL" id="NDIQ01000001">
    <property type="protein sequence ID" value="PRT52627.1"/>
    <property type="molecule type" value="Genomic_DNA"/>
</dbReference>
<feature type="transmembrane region" description="Helical" evidence="5">
    <location>
        <begin position="6"/>
        <end position="24"/>
    </location>
</feature>
<dbReference type="AlphaFoldDB" id="A0A2T0FCD3"/>
<reference evidence="6 7" key="1">
    <citation type="submission" date="2017-04" db="EMBL/GenBank/DDBJ databases">
        <title>Genome sequencing of [Candida] sorbophila.</title>
        <authorList>
            <person name="Ahn J.O."/>
        </authorList>
    </citation>
    <scope>NUCLEOTIDE SEQUENCE [LARGE SCALE GENOMIC DNA]</scope>
    <source>
        <strain evidence="6 7">DS02</strain>
    </source>
</reference>
<accession>A0A2T0FCD3</accession>
<dbReference type="Pfam" id="PF02535">
    <property type="entry name" value="Zip"/>
    <property type="match status" value="1"/>
</dbReference>
<keyword evidence="2 5" id="KW-0812">Transmembrane</keyword>
<dbReference type="PANTHER" id="PTHR11040:SF44">
    <property type="entry name" value="PROTEIN ZNTC-RELATED"/>
    <property type="match status" value="1"/>
</dbReference>
<organism evidence="6 7">
    <name type="scientific">Wickerhamiella sorbophila</name>
    <dbReference type="NCBI Taxonomy" id="45607"/>
    <lineage>
        <taxon>Eukaryota</taxon>
        <taxon>Fungi</taxon>
        <taxon>Dikarya</taxon>
        <taxon>Ascomycota</taxon>
        <taxon>Saccharomycotina</taxon>
        <taxon>Dipodascomycetes</taxon>
        <taxon>Dipodascales</taxon>
        <taxon>Trichomonascaceae</taxon>
        <taxon>Wickerhamiella</taxon>
    </lineage>
</organism>
<feature type="transmembrane region" description="Helical" evidence="5">
    <location>
        <begin position="33"/>
        <end position="52"/>
    </location>
</feature>
<evidence type="ECO:0000256" key="5">
    <source>
        <dbReference type="SAM" id="Phobius"/>
    </source>
</evidence>
<protein>
    <submittedName>
        <fullName evidence="6">Zinc-regulated transporter 1</fullName>
    </submittedName>
</protein>
<dbReference type="OrthoDB" id="448280at2759"/>
<evidence type="ECO:0000256" key="1">
    <source>
        <dbReference type="ARBA" id="ARBA00004141"/>
    </source>
</evidence>
<comment type="caution">
    <text evidence="6">The sequence shown here is derived from an EMBL/GenBank/DDBJ whole genome shotgun (WGS) entry which is preliminary data.</text>
</comment>
<dbReference type="STRING" id="45607.A0A2T0FCD3"/>
<evidence type="ECO:0000256" key="2">
    <source>
        <dbReference type="ARBA" id="ARBA00022692"/>
    </source>
</evidence>
<evidence type="ECO:0000313" key="6">
    <source>
        <dbReference type="EMBL" id="PRT52627.1"/>
    </source>
</evidence>